<organism evidence="1 2">
    <name type="scientific">Candidatus Enterococcus moelleringii</name>
    <dbReference type="NCBI Taxonomy" id="2815325"/>
    <lineage>
        <taxon>Bacteria</taxon>
        <taxon>Bacillati</taxon>
        <taxon>Bacillota</taxon>
        <taxon>Bacilli</taxon>
        <taxon>Lactobacillales</taxon>
        <taxon>Enterococcaceae</taxon>
        <taxon>Enterococcus</taxon>
    </lineage>
</organism>
<evidence type="ECO:0000313" key="2">
    <source>
        <dbReference type="Proteomes" id="UP000664601"/>
    </source>
</evidence>
<comment type="caution">
    <text evidence="1">The sequence shown here is derived from an EMBL/GenBank/DDBJ whole genome shotgun (WGS) entry which is preliminary data.</text>
</comment>
<protein>
    <submittedName>
        <fullName evidence="1">Uncharacterized protein</fullName>
    </submittedName>
</protein>
<reference evidence="1 2" key="1">
    <citation type="submission" date="2021-03" db="EMBL/GenBank/DDBJ databases">
        <title>Enterococcal diversity collection.</title>
        <authorList>
            <person name="Gilmore M.S."/>
            <person name="Schwartzman J."/>
            <person name="Van Tyne D."/>
            <person name="Martin M."/>
            <person name="Earl A.M."/>
            <person name="Manson A.L."/>
            <person name="Straub T."/>
            <person name="Salamzade R."/>
            <person name="Saavedra J."/>
            <person name="Lebreton F."/>
            <person name="Prichula J."/>
            <person name="Schaufler K."/>
            <person name="Gaca A."/>
            <person name="Sgardioli B."/>
            <person name="Wagenaar J."/>
            <person name="Strong T."/>
        </authorList>
    </citation>
    <scope>NUCLEOTIDE SEQUENCE [LARGE SCALE GENOMIC DNA]</scope>
    <source>
        <strain evidence="1 2">669A</strain>
    </source>
</reference>
<accession>A0ABS3LF32</accession>
<dbReference type="EMBL" id="JAFREM010000025">
    <property type="protein sequence ID" value="MBO1307680.1"/>
    <property type="molecule type" value="Genomic_DNA"/>
</dbReference>
<proteinExistence type="predicted"/>
<sequence length="74" mass="8917">MKETNYCIEEMRTNLQDAGCSEEFIDQFVHCFQQSNQRDQANLLNQHKRQLNQAIFQKQKQIDCLDYLCFKLKL</sequence>
<gene>
    <name evidence="1" type="ORF">JZO70_16000</name>
</gene>
<dbReference type="Proteomes" id="UP000664601">
    <property type="component" value="Unassembled WGS sequence"/>
</dbReference>
<evidence type="ECO:0000313" key="1">
    <source>
        <dbReference type="EMBL" id="MBO1307680.1"/>
    </source>
</evidence>
<dbReference type="RefSeq" id="WP_207674671.1">
    <property type="nucleotide sequence ID" value="NZ_JAFREM010000025.1"/>
</dbReference>
<keyword evidence="2" id="KW-1185">Reference proteome</keyword>
<name>A0ABS3LF32_9ENTE</name>